<name>A0A6M3XZH0_9ZZZZ</name>
<proteinExistence type="predicted"/>
<dbReference type="EMBL" id="MT145000">
    <property type="protein sequence ID" value="QJI02418.1"/>
    <property type="molecule type" value="Genomic_DNA"/>
</dbReference>
<gene>
    <name evidence="1" type="ORF">TM448B03228_0004</name>
</gene>
<sequence>MKVKIGRDFYDKKRDIVYTNGQVADVNNDVADWIVRNNLGWIIPNVVVGRPVGIDKKETEKIKAIEESVKDKMMRKTNIKIK</sequence>
<dbReference type="AlphaFoldDB" id="A0A6M3XZH0"/>
<reference evidence="1" key="1">
    <citation type="submission" date="2020-03" db="EMBL/GenBank/DDBJ databases">
        <title>The deep terrestrial virosphere.</title>
        <authorList>
            <person name="Holmfeldt K."/>
            <person name="Nilsson E."/>
            <person name="Simone D."/>
            <person name="Lopez-Fernandez M."/>
            <person name="Wu X."/>
            <person name="de Brujin I."/>
            <person name="Lundin D."/>
            <person name="Andersson A."/>
            <person name="Bertilsson S."/>
            <person name="Dopson M."/>
        </authorList>
    </citation>
    <scope>NUCLEOTIDE SEQUENCE</scope>
    <source>
        <strain evidence="1">TM448B03228</strain>
    </source>
</reference>
<accession>A0A6M3XZH0</accession>
<organism evidence="1">
    <name type="scientific">viral metagenome</name>
    <dbReference type="NCBI Taxonomy" id="1070528"/>
    <lineage>
        <taxon>unclassified sequences</taxon>
        <taxon>metagenomes</taxon>
        <taxon>organismal metagenomes</taxon>
    </lineage>
</organism>
<protein>
    <submittedName>
        <fullName evidence="1">Uncharacterized protein</fullName>
    </submittedName>
</protein>
<evidence type="ECO:0000313" key="1">
    <source>
        <dbReference type="EMBL" id="QJI02418.1"/>
    </source>
</evidence>